<evidence type="ECO:0000256" key="3">
    <source>
        <dbReference type="ARBA" id="ARBA00022448"/>
    </source>
</evidence>
<accession>A0A0C2P014</accession>
<dbReference type="Gene3D" id="3.30.1360.100">
    <property type="entry name" value="General secretion pathway protein M, EpsM"/>
    <property type="match status" value="1"/>
</dbReference>
<dbReference type="InterPro" id="IPR043129">
    <property type="entry name" value="ATPase_NBD"/>
</dbReference>
<keyword evidence="3 10" id="KW-0813">Transport</keyword>
<comment type="caution">
    <text evidence="13">The sequence shown here is derived from an EMBL/GenBank/DDBJ whole genome shotgun (WGS) entry which is preliminary data.</text>
</comment>
<proteinExistence type="inferred from homology"/>
<dbReference type="CDD" id="cd24017">
    <property type="entry name" value="ASKHA_T2SSL_N"/>
    <property type="match status" value="1"/>
</dbReference>
<reference evidence="13 14" key="1">
    <citation type="submission" date="2014-11" db="EMBL/GenBank/DDBJ databases">
        <title>Draft Genome Sequence of Vibrio piscirenalis strains CECT 8603T and CECT 8604, two marine Gammaproteobacterium isolated from cultured gilthead sea bream (Sparus aurata).</title>
        <authorList>
            <person name="Arahal D.R."/>
            <person name="Rodrigo-Torres L."/>
            <person name="Lucena T."/>
            <person name="Pujalte M.J."/>
        </authorList>
    </citation>
    <scope>NUCLEOTIDE SEQUENCE [LARGE SCALE GENOMIC DNA]</scope>
    <source>
        <strain evidence="13 14">DCR 1-4-2</strain>
    </source>
</reference>
<accession>A0A0C2KG86</accession>
<keyword evidence="9" id="KW-0472">Membrane</keyword>
<dbReference type="InterPro" id="IPR007812">
    <property type="entry name" value="T2SS_protein-GspL"/>
</dbReference>
<gene>
    <name evidence="13" type="ORF">OJ16_03030</name>
</gene>
<evidence type="ECO:0000259" key="12">
    <source>
        <dbReference type="Pfam" id="PF12693"/>
    </source>
</evidence>
<evidence type="ECO:0000256" key="6">
    <source>
        <dbReference type="ARBA" id="ARBA00022692"/>
    </source>
</evidence>
<dbReference type="PIRSF" id="PIRSF015761">
    <property type="entry name" value="Protein_L"/>
    <property type="match status" value="1"/>
</dbReference>
<comment type="function">
    <text evidence="10">Inner membrane component of the type II secretion system required for the energy-dependent secretion of extracellular factors such as proteases and toxins from the periplasm.</text>
</comment>
<evidence type="ECO:0000256" key="7">
    <source>
        <dbReference type="ARBA" id="ARBA00022927"/>
    </source>
</evidence>
<name>A0A0C2KG86_9VIBR</name>
<evidence type="ECO:0000256" key="10">
    <source>
        <dbReference type="PIRNR" id="PIRNR015761"/>
    </source>
</evidence>
<sequence length="403" mass="44430">MSEYLIVRLSNNRHAETPWLVWSESQQEVIASGELTAEQTVDDIASYAQARQTIVLLNSADVLLKQVSVPAGGARQFESMLPYLVEDDVAQDVDGLHFSILAKQGQTAYVAGVDREWLSGQLDALKEVGFNVTKVLPDALALPDVEGIAAVELTGQWLLKKQPYQALSIDADWLPMVAQSEWVKEGDAWLSLQAYSPLPELALAPEQAWQQGDPQLVMQLLGRQAIFAPINLLTGRFKPKSGIARHLKVWRKTAIAAGIFAVVLVAQNLIETHNAAQQAAKYRAESERIFRTVLAGKNKIPTVSYLKRELDNESKRLSGGSGDESLLVWMAKLPQALKSVPDFTLTGMKFDRQRGEIQLEASSQGFQAFEQARVKLEGQFLVEQGQLNKSGSQVTGNLILKAR</sequence>
<feature type="domain" description="GspL cytoplasmic actin-ATPase-like" evidence="11">
    <location>
        <begin position="5"/>
        <end position="240"/>
    </location>
</feature>
<dbReference type="SUPFAM" id="SSF53067">
    <property type="entry name" value="Actin-like ATPase domain"/>
    <property type="match status" value="2"/>
</dbReference>
<dbReference type="Gene3D" id="3.30.420.370">
    <property type="match status" value="1"/>
</dbReference>
<dbReference type="Pfam" id="PF05134">
    <property type="entry name" value="T2SSL"/>
    <property type="match status" value="1"/>
</dbReference>
<organism evidence="13 14">
    <name type="scientific">Vibrio renipiscarius</name>
    <dbReference type="NCBI Taxonomy" id="1461322"/>
    <lineage>
        <taxon>Bacteria</taxon>
        <taxon>Pseudomonadati</taxon>
        <taxon>Pseudomonadota</taxon>
        <taxon>Gammaproteobacteria</taxon>
        <taxon>Vibrionales</taxon>
        <taxon>Vibrionaceae</taxon>
        <taxon>Vibrio</taxon>
    </lineage>
</organism>
<feature type="domain" description="GspL periplasmic" evidence="12">
    <location>
        <begin position="245"/>
        <end position="402"/>
    </location>
</feature>
<dbReference type="Pfam" id="PF12693">
    <property type="entry name" value="GspL_C"/>
    <property type="match status" value="1"/>
</dbReference>
<comment type="similarity">
    <text evidence="2 10">Belongs to the GSP L family.</text>
</comment>
<dbReference type="STRING" id="1461322.OJ16_03030"/>
<keyword evidence="4" id="KW-1003">Cell membrane</keyword>
<evidence type="ECO:0000256" key="4">
    <source>
        <dbReference type="ARBA" id="ARBA00022475"/>
    </source>
</evidence>
<evidence type="ECO:0000313" key="14">
    <source>
        <dbReference type="Proteomes" id="UP000031672"/>
    </source>
</evidence>
<evidence type="ECO:0000313" key="13">
    <source>
        <dbReference type="EMBL" id="KII81238.1"/>
    </source>
</evidence>
<evidence type="ECO:0000256" key="9">
    <source>
        <dbReference type="ARBA" id="ARBA00023136"/>
    </source>
</evidence>
<dbReference type="GO" id="GO:0005886">
    <property type="term" value="C:plasma membrane"/>
    <property type="evidence" value="ECO:0007669"/>
    <property type="project" value="UniProtKB-SubCell"/>
</dbReference>
<evidence type="ECO:0000259" key="11">
    <source>
        <dbReference type="Pfam" id="PF05134"/>
    </source>
</evidence>
<dbReference type="Proteomes" id="UP000031672">
    <property type="component" value="Unassembled WGS sequence"/>
</dbReference>
<dbReference type="InterPro" id="IPR024230">
    <property type="entry name" value="GspL_cyto_dom"/>
</dbReference>
<dbReference type="GO" id="GO:0015627">
    <property type="term" value="C:type II protein secretion system complex"/>
    <property type="evidence" value="ECO:0007669"/>
    <property type="project" value="InterPro"/>
</dbReference>
<evidence type="ECO:0000256" key="8">
    <source>
        <dbReference type="ARBA" id="ARBA00022989"/>
    </source>
</evidence>
<dbReference type="OrthoDB" id="7011844at2"/>
<dbReference type="GO" id="GO:0015628">
    <property type="term" value="P:protein secretion by the type II secretion system"/>
    <property type="evidence" value="ECO:0007669"/>
    <property type="project" value="InterPro"/>
</dbReference>
<evidence type="ECO:0000256" key="1">
    <source>
        <dbReference type="ARBA" id="ARBA00004377"/>
    </source>
</evidence>
<evidence type="ECO:0000256" key="5">
    <source>
        <dbReference type="ARBA" id="ARBA00022519"/>
    </source>
</evidence>
<evidence type="ECO:0000256" key="2">
    <source>
        <dbReference type="ARBA" id="ARBA00005318"/>
    </source>
</evidence>
<dbReference type="GO" id="GO:0009276">
    <property type="term" value="C:Gram-negative-bacterium-type cell wall"/>
    <property type="evidence" value="ECO:0007669"/>
    <property type="project" value="InterPro"/>
</dbReference>
<dbReference type="NCBIfam" id="TIGR01709">
    <property type="entry name" value="typeII_sec_gspL"/>
    <property type="match status" value="1"/>
</dbReference>
<keyword evidence="6" id="KW-0812">Transmembrane</keyword>
<keyword evidence="5" id="KW-0997">Cell inner membrane</keyword>
<dbReference type="Gene3D" id="3.30.420.380">
    <property type="match status" value="1"/>
</dbReference>
<keyword evidence="8" id="KW-1133">Transmembrane helix</keyword>
<dbReference type="InterPro" id="IPR025691">
    <property type="entry name" value="GspL_pp_dom"/>
</dbReference>
<dbReference type="EMBL" id="JTKH01000005">
    <property type="protein sequence ID" value="KII81238.1"/>
    <property type="molecule type" value="Genomic_DNA"/>
</dbReference>
<dbReference type="AlphaFoldDB" id="A0A0C2KG86"/>
<keyword evidence="14" id="KW-1185">Reference proteome</keyword>
<dbReference type="RefSeq" id="WP_040987325.1">
    <property type="nucleotide sequence ID" value="NZ_JTKH01000005.1"/>
</dbReference>
<protein>
    <recommendedName>
        <fullName evidence="10">Type II secretion system protein L</fullName>
        <shortName evidence="10">T2SS protein L</shortName>
    </recommendedName>
</protein>
<keyword evidence="7 10" id="KW-0653">Protein transport</keyword>
<comment type="subcellular location">
    <subcellularLocation>
        <location evidence="1">Cell inner membrane</location>
        <topology evidence="1">Single-pass membrane protein</topology>
    </subcellularLocation>
</comment>